<name>A0A6N6W4D9_9BURK</name>
<dbReference type="Pfam" id="PF00263">
    <property type="entry name" value="Secretin"/>
    <property type="match status" value="1"/>
</dbReference>
<evidence type="ECO:0000256" key="1">
    <source>
        <dbReference type="ARBA" id="ARBA00004442"/>
    </source>
</evidence>
<dbReference type="HAMAP" id="MF_02219">
    <property type="entry name" value="Type_III_secretin"/>
    <property type="match status" value="1"/>
</dbReference>
<evidence type="ECO:0000313" key="8">
    <source>
        <dbReference type="EMBL" id="KAE8754879.1"/>
    </source>
</evidence>
<dbReference type="Proteomes" id="UP000463700">
    <property type="component" value="Unassembled WGS sequence"/>
</dbReference>
<dbReference type="InterPro" id="IPR050810">
    <property type="entry name" value="Bact_Secretion_Sys_Channel"/>
</dbReference>
<comment type="function">
    <text evidence="3">Component of the type III secretion system (T3SS), also called injectisome, which is used to inject bacterial effector proteins into eukaryotic host cells. Forms a ring-shaped multimeric structure with an apparent central pore in the outer membrane.</text>
</comment>
<evidence type="ECO:0000256" key="2">
    <source>
        <dbReference type="ARBA" id="ARBA00022729"/>
    </source>
</evidence>
<dbReference type="GO" id="GO:0030254">
    <property type="term" value="P:protein secretion by the type III secretion system"/>
    <property type="evidence" value="ECO:0007669"/>
    <property type="project" value="UniProtKB-UniRule"/>
</dbReference>
<dbReference type="Pfam" id="PF03958">
    <property type="entry name" value="Secretin_N"/>
    <property type="match status" value="2"/>
</dbReference>
<dbReference type="Gene3D" id="3.55.50.30">
    <property type="match status" value="1"/>
</dbReference>
<dbReference type="GO" id="GO:0015627">
    <property type="term" value="C:type II protein secretion system complex"/>
    <property type="evidence" value="ECO:0007669"/>
    <property type="project" value="TreeGrafter"/>
</dbReference>
<evidence type="ECO:0000256" key="3">
    <source>
        <dbReference type="HAMAP-Rule" id="MF_02219"/>
    </source>
</evidence>
<evidence type="ECO:0000313" key="9">
    <source>
        <dbReference type="Proteomes" id="UP000463700"/>
    </source>
</evidence>
<dbReference type="Pfam" id="PF21304">
    <property type="entry name" value="T3S_SPI-1_N0"/>
    <property type="match status" value="1"/>
</dbReference>
<protein>
    <recommendedName>
        <fullName evidence="3">Type 3 secretion system secretin</fullName>
        <shortName evidence="3">T3SS secretin</shortName>
    </recommendedName>
</protein>
<keyword evidence="3" id="KW-0998">Cell outer membrane</keyword>
<reference evidence="8 9" key="1">
    <citation type="journal article" date="2020" name="Int. J. Syst. Evol. Microbiol.">
        <title>Paraburkholderia madseniana sp. nov., a phenolic acid-degrading bacterium isolated from acidic forest soil.</title>
        <authorList>
            <person name="Wilhelm R.C."/>
            <person name="Murphy S.J.L."/>
            <person name="Feriancek N.M."/>
            <person name="Karasz D.C."/>
            <person name="DeRito C.M."/>
            <person name="Newman J.D."/>
            <person name="Buckley D.H."/>
        </authorList>
    </citation>
    <scope>NUCLEOTIDE SEQUENCE [LARGE SCALE GENOMIC DNA]</scope>
    <source>
        <strain evidence="8 9">RP11</strain>
    </source>
</reference>
<dbReference type="GO" id="GO:0009279">
    <property type="term" value="C:cell outer membrane"/>
    <property type="evidence" value="ECO:0007669"/>
    <property type="project" value="UniProtKB-SubCell"/>
</dbReference>
<evidence type="ECO:0000256" key="4">
    <source>
        <dbReference type="RuleBase" id="RU004004"/>
    </source>
</evidence>
<dbReference type="GO" id="GO:0030257">
    <property type="term" value="C:type III protein secretion system complex"/>
    <property type="evidence" value="ECO:0007669"/>
    <property type="project" value="UniProtKB-UniRule"/>
</dbReference>
<dbReference type="PANTHER" id="PTHR30332:SF5">
    <property type="entry name" value="SPI-1 TYPE 3 SECRETION SYSTEM SECRETIN"/>
    <property type="match status" value="1"/>
</dbReference>
<dbReference type="NCBIfam" id="TIGR02516">
    <property type="entry name" value="type_III_yscC"/>
    <property type="match status" value="1"/>
</dbReference>
<keyword evidence="3" id="KW-0811">Translocation</keyword>
<dbReference type="Gene3D" id="3.30.1370.120">
    <property type="match status" value="2"/>
</dbReference>
<comment type="subcellular location">
    <subcellularLocation>
        <location evidence="1 3 4">Cell outer membrane</location>
    </subcellularLocation>
</comment>
<evidence type="ECO:0000259" key="5">
    <source>
        <dbReference type="Pfam" id="PF00263"/>
    </source>
</evidence>
<accession>A0A6N6W4D9</accession>
<feature type="signal peptide" evidence="3">
    <location>
        <begin position="1"/>
        <end position="26"/>
    </location>
</feature>
<organism evidence="8 9">
    <name type="scientific">Paraburkholderia madseniana</name>
    <dbReference type="NCBI Taxonomy" id="2599607"/>
    <lineage>
        <taxon>Bacteria</taxon>
        <taxon>Pseudomonadati</taxon>
        <taxon>Pseudomonadota</taxon>
        <taxon>Betaproteobacteria</taxon>
        <taxon>Burkholderiales</taxon>
        <taxon>Burkholderiaceae</taxon>
        <taxon>Paraburkholderia</taxon>
    </lineage>
</organism>
<dbReference type="PRINTS" id="PR01337">
    <property type="entry name" value="TYPE3OMGPROT"/>
</dbReference>
<keyword evidence="3 4" id="KW-0813">Transport</keyword>
<feature type="domain" description="SPI-1 type 3 secretion system secretin N0" evidence="7">
    <location>
        <begin position="38"/>
        <end position="103"/>
    </location>
</feature>
<feature type="domain" description="Type II/III secretion system secretin-like" evidence="5">
    <location>
        <begin position="409"/>
        <end position="567"/>
    </location>
</feature>
<dbReference type="PANTHER" id="PTHR30332">
    <property type="entry name" value="PROBABLE GENERAL SECRETION PATHWAY PROTEIN D"/>
    <property type="match status" value="1"/>
</dbReference>
<dbReference type="InterPro" id="IPR038591">
    <property type="entry name" value="NolW-like_sf"/>
</dbReference>
<feature type="chain" id="PRO_5027184659" description="Type 3 secretion system secretin" evidence="3">
    <location>
        <begin position="27"/>
        <end position="569"/>
    </location>
</feature>
<keyword evidence="2 3" id="KW-0732">Signal</keyword>
<evidence type="ECO:0000259" key="7">
    <source>
        <dbReference type="Pfam" id="PF21304"/>
    </source>
</evidence>
<dbReference type="InterPro" id="IPR003522">
    <property type="entry name" value="T3SS_OM_pore_YscC"/>
</dbReference>
<feature type="domain" description="NolW-like" evidence="6">
    <location>
        <begin position="110"/>
        <end position="172"/>
    </location>
</feature>
<comment type="subunit">
    <text evidence="3">The core secretion machinery of the T3SS is composed of approximately 20 different proteins, including cytoplasmic components, a base, an export apparatus and a needle. This subunit is part of the base, which anchors the injectisome in the bacterial cell envelope. Forms a stable homooligomeric complex.</text>
</comment>
<comment type="similarity">
    <text evidence="3">Belongs to the bacterial secretin family. T3SS SctC subfamily.</text>
</comment>
<comment type="caution">
    <text evidence="8">The sequence shown here is derived from an EMBL/GenBank/DDBJ whole genome shotgun (WGS) entry which is preliminary data.</text>
</comment>
<keyword evidence="3" id="KW-0653">Protein transport</keyword>
<keyword evidence="3" id="KW-0472">Membrane</keyword>
<dbReference type="InterPro" id="IPR004846">
    <property type="entry name" value="T2SS/T3SS_dom"/>
</dbReference>
<dbReference type="InterPro" id="IPR005644">
    <property type="entry name" value="NolW-like"/>
</dbReference>
<sequence precursor="true">MGAMRWGGSILAAAVLTLCSPARLHAAEIHWQAAPFSYLAEGKKLPDFLREFAASQGLVAIVDKDTDGVVSGNFNMPPARMLETISRSFGLVWYYDGRFIYFYPAGSVSTKIIKLTSAPPSRLVASLHALGIEDRRFPLTVDEKEGTVIATGPGRYVELVDQVAQLVDQRQNSVSNAEVRVFPLRYAWAQDRTLSNGEPIAGVVTVLKGVFGQQGGDSRASGRAGTTPQQIKAIAQGRTVNSPVFGKMNVPPDMGDAFAAYDQAKHGNADGSGASSASNDGGLPRFQSDSQINAVIVRDYAWRMDSYGKLIEALDVKPGQIEIEAKIIDVRVESLQALGVDWQFNSSHVNLSFSGHPQSSTSTTSGSSSGSTALGIASGNQLVDGAVPGALATTIIGGAAHSLLTSVNALAQDGNARVVSQPKVLTQDNVQATLSDNQTFYVRVAGSFSSDLYSVTAGTTLRVTPLSIVDQNGQRKVKLSIHVEDGELTSATVDQIPVIDNRNIDTEAMIDEGSSLLIGGLVYEQDSSVNSGIPFMSKIPLIGALFHQKNDNKVRLERLFLITPRLIDG</sequence>
<dbReference type="OrthoDB" id="9779724at2"/>
<dbReference type="RefSeq" id="WP_154566487.1">
    <property type="nucleotide sequence ID" value="NZ_VOSW01000107.1"/>
</dbReference>
<evidence type="ECO:0000259" key="6">
    <source>
        <dbReference type="Pfam" id="PF03958"/>
    </source>
</evidence>
<dbReference type="EMBL" id="VOSW01000107">
    <property type="protein sequence ID" value="KAE8754879.1"/>
    <property type="molecule type" value="Genomic_DNA"/>
</dbReference>
<gene>
    <name evidence="3" type="primary">sctC</name>
    <name evidence="8" type="ORF">FSO04_37270</name>
</gene>
<feature type="domain" description="NolW-like" evidence="6">
    <location>
        <begin position="179"/>
        <end position="320"/>
    </location>
</feature>
<dbReference type="InterPro" id="IPR049034">
    <property type="entry name" value="T3S_SPI-1_N0"/>
</dbReference>
<dbReference type="AlphaFoldDB" id="A0A6N6W4D9"/>
<proteinExistence type="inferred from homology"/>